<dbReference type="Gene3D" id="3.90.1600.10">
    <property type="entry name" value="Palm domain of DNA polymerase"/>
    <property type="match status" value="2"/>
</dbReference>
<evidence type="ECO:0000256" key="3">
    <source>
        <dbReference type="ARBA" id="ARBA00022695"/>
    </source>
</evidence>
<dbReference type="FunFam" id="3.90.1600.10:FF:000030">
    <property type="entry name" value="DNA polymerase II"/>
    <property type="match status" value="1"/>
</dbReference>
<dbReference type="PRINTS" id="PR00106">
    <property type="entry name" value="DNAPOLB"/>
</dbReference>
<dbReference type="InterPro" id="IPR023211">
    <property type="entry name" value="DNA_pol_palm_dom_sf"/>
</dbReference>
<dbReference type="InterPro" id="IPR050240">
    <property type="entry name" value="DNA_pol_type-B"/>
</dbReference>
<keyword evidence="3 7" id="KW-0548">Nucleotidyltransferase</keyword>
<dbReference type="NCBIfam" id="NF004421">
    <property type="entry name" value="PRK05762.1-2"/>
    <property type="match status" value="1"/>
</dbReference>
<keyword evidence="5 7" id="KW-0238">DNA-binding</keyword>
<dbReference type="AlphaFoldDB" id="A0A1E7Z8Y9"/>
<proteinExistence type="inferred from homology"/>
<keyword evidence="2 7" id="KW-0808">Transferase</keyword>
<dbReference type="PROSITE" id="PS00116">
    <property type="entry name" value="DNA_POLYMERASE_B"/>
    <property type="match status" value="1"/>
</dbReference>
<dbReference type="EMBL" id="MDHN01000034">
    <property type="protein sequence ID" value="OFC69864.1"/>
    <property type="molecule type" value="Genomic_DNA"/>
</dbReference>
<dbReference type="SUPFAM" id="SSF53098">
    <property type="entry name" value="Ribonuclease H-like"/>
    <property type="match status" value="1"/>
</dbReference>
<dbReference type="InterPro" id="IPR043502">
    <property type="entry name" value="DNA/RNA_pol_sf"/>
</dbReference>
<dbReference type="InterPro" id="IPR042087">
    <property type="entry name" value="DNA_pol_B_thumb"/>
</dbReference>
<organism evidence="10 11">
    <name type="scientific">Alteromonas confluentis</name>
    <dbReference type="NCBI Taxonomy" id="1656094"/>
    <lineage>
        <taxon>Bacteria</taxon>
        <taxon>Pseudomonadati</taxon>
        <taxon>Pseudomonadota</taxon>
        <taxon>Gammaproteobacteria</taxon>
        <taxon>Alteromonadales</taxon>
        <taxon>Alteromonadaceae</taxon>
        <taxon>Alteromonas/Salinimonas group</taxon>
        <taxon>Alteromonas</taxon>
    </lineage>
</organism>
<reference evidence="10 11" key="1">
    <citation type="submission" date="2016-08" db="EMBL/GenBank/DDBJ databases">
        <authorList>
            <person name="Seilhamer J.J."/>
        </authorList>
    </citation>
    <scope>NUCLEOTIDE SEQUENCE [LARGE SCALE GENOMIC DNA]</scope>
    <source>
        <strain evidence="10 11">KCTC 42603</strain>
    </source>
</reference>
<dbReference type="GO" id="GO:0003677">
    <property type="term" value="F:DNA binding"/>
    <property type="evidence" value="ECO:0007669"/>
    <property type="project" value="UniProtKB-KW"/>
</dbReference>
<evidence type="ECO:0000259" key="9">
    <source>
        <dbReference type="Pfam" id="PF03104"/>
    </source>
</evidence>
<evidence type="ECO:0000256" key="5">
    <source>
        <dbReference type="ARBA" id="ARBA00023125"/>
    </source>
</evidence>
<dbReference type="Gene3D" id="1.10.132.60">
    <property type="entry name" value="DNA polymerase family B, C-terminal domain"/>
    <property type="match status" value="1"/>
</dbReference>
<dbReference type="PANTHER" id="PTHR10322:SF23">
    <property type="entry name" value="DNA POLYMERASE DELTA CATALYTIC SUBUNIT"/>
    <property type="match status" value="1"/>
</dbReference>
<dbReference type="InterPro" id="IPR006133">
    <property type="entry name" value="DNA-dir_DNA_pol_B_exonuc"/>
</dbReference>
<dbReference type="Pfam" id="PF03104">
    <property type="entry name" value="DNA_pol_B_exo1"/>
    <property type="match status" value="1"/>
</dbReference>
<name>A0A1E7Z8Y9_9ALTE</name>
<dbReference type="InterPro" id="IPR012337">
    <property type="entry name" value="RNaseH-like_sf"/>
</dbReference>
<dbReference type="STRING" id="1656094.BFC18_00190"/>
<evidence type="ECO:0000259" key="8">
    <source>
        <dbReference type="Pfam" id="PF00136"/>
    </source>
</evidence>
<evidence type="ECO:0000256" key="4">
    <source>
        <dbReference type="ARBA" id="ARBA00022932"/>
    </source>
</evidence>
<dbReference type="InterPro" id="IPR006172">
    <property type="entry name" value="DNA-dir_DNA_pol_B"/>
</dbReference>
<dbReference type="CDD" id="cd05537">
    <property type="entry name" value="POLBc_Pol_II"/>
    <property type="match status" value="1"/>
</dbReference>
<comment type="caution">
    <text evidence="10">The sequence shown here is derived from an EMBL/GenBank/DDBJ whole genome shotgun (WGS) entry which is preliminary data.</text>
</comment>
<comment type="catalytic activity">
    <reaction evidence="6 7">
        <text>DNA(n) + a 2'-deoxyribonucleoside 5'-triphosphate = DNA(n+1) + diphosphate</text>
        <dbReference type="Rhea" id="RHEA:22508"/>
        <dbReference type="Rhea" id="RHEA-COMP:17339"/>
        <dbReference type="Rhea" id="RHEA-COMP:17340"/>
        <dbReference type="ChEBI" id="CHEBI:33019"/>
        <dbReference type="ChEBI" id="CHEBI:61560"/>
        <dbReference type="ChEBI" id="CHEBI:173112"/>
        <dbReference type="EC" id="2.7.7.7"/>
    </reaction>
</comment>
<comment type="similarity">
    <text evidence="1 7">Belongs to the DNA polymerase type-B family.</text>
</comment>
<dbReference type="GO" id="GO:0008296">
    <property type="term" value="F:3'-5'-DNA exonuclease activity"/>
    <property type="evidence" value="ECO:0007669"/>
    <property type="project" value="TreeGrafter"/>
</dbReference>
<dbReference type="OrthoDB" id="5807460at2"/>
<dbReference type="Gene3D" id="2.40.50.590">
    <property type="match status" value="1"/>
</dbReference>
<keyword evidence="11" id="KW-1185">Reference proteome</keyword>
<feature type="domain" description="DNA-directed DNA polymerase family B exonuclease" evidence="9">
    <location>
        <begin position="156"/>
        <end position="303"/>
    </location>
</feature>
<dbReference type="SMART" id="SM00486">
    <property type="entry name" value="POLBc"/>
    <property type="match status" value="1"/>
</dbReference>
<dbReference type="SUPFAM" id="SSF56672">
    <property type="entry name" value="DNA/RNA polymerases"/>
    <property type="match status" value="1"/>
</dbReference>
<evidence type="ECO:0000256" key="2">
    <source>
        <dbReference type="ARBA" id="ARBA00022679"/>
    </source>
</evidence>
<protein>
    <recommendedName>
        <fullName evidence="7">DNA polymerase</fullName>
        <ecNumber evidence="7">2.7.7.7</ecNumber>
    </recommendedName>
</protein>
<evidence type="ECO:0000313" key="10">
    <source>
        <dbReference type="EMBL" id="OFC69864.1"/>
    </source>
</evidence>
<dbReference type="GO" id="GO:0009432">
    <property type="term" value="P:SOS response"/>
    <property type="evidence" value="ECO:0007669"/>
    <property type="project" value="TreeGrafter"/>
</dbReference>
<evidence type="ECO:0000313" key="11">
    <source>
        <dbReference type="Proteomes" id="UP000175691"/>
    </source>
</evidence>
<evidence type="ECO:0000256" key="6">
    <source>
        <dbReference type="ARBA" id="ARBA00049244"/>
    </source>
</evidence>
<evidence type="ECO:0000256" key="7">
    <source>
        <dbReference type="RuleBase" id="RU000442"/>
    </source>
</evidence>
<dbReference type="Gene3D" id="6.10.140.1130">
    <property type="match status" value="1"/>
</dbReference>
<dbReference type="Proteomes" id="UP000175691">
    <property type="component" value="Unassembled WGS sequence"/>
</dbReference>
<feature type="domain" description="DNA-directed DNA polymerase family B multifunctional" evidence="8">
    <location>
        <begin position="386"/>
        <end position="771"/>
    </location>
</feature>
<dbReference type="RefSeq" id="WP_070126314.1">
    <property type="nucleotide sequence ID" value="NZ_MDHN01000034.1"/>
</dbReference>
<evidence type="ECO:0000256" key="1">
    <source>
        <dbReference type="ARBA" id="ARBA00005755"/>
    </source>
</evidence>
<dbReference type="InterPro" id="IPR017964">
    <property type="entry name" value="DNA-dir_DNA_pol_B_CS"/>
</dbReference>
<accession>A0A1E7Z8Y9</accession>
<sequence length="790" mass="89433">MSLHTTRTETGYGFVLTRRTVRQGNVERIELWVATETGPLRLLSEPQSNVCFVCNDHVDQIKQIALKQNLNVTYETVSVKTLEQKPVTLIRSNLDLTQSKLRRAAEAQFIPLYEGDIKSVDRFLMERFAYGSISFQGTRHGSTIEDAKVKGAPFRTTLNVISFDIECDEHQYLYSIAIASEKLNCVFLNTAETASVKKIDQRFDVINLADEKSVLEAFSNAIQDIDPDVILGWNVKQFDLAVLNSIAKRLGVSLRLGRGNEPLSIREWDNGAQVIAEIPGRSIIDGIEALKTMTYQFERFTLDHVAHALLGEGKLIESDDRLEEIKSLYRDEPEQLVAYNYQDCVLVNRIAQQTGFIDFLMLRSTLTGLDMSRPGGSVAAFINVYLPKLHRAGYVCGVRPENGGLASPGGYVMSSKPGLYDNVLVLDFKSLYPSIIRTFLIDPLGLAEGLLHPQNAIEGFRGARFSRQQNFLPDIIANLWRQRDEAKRQKDAARSQAIKILMNSFYGVLGSGGCPFYDPRLASSITLRGHEIMQTTAKWIEGEGYEVIYGDTDSTFVFIGDNHNSDAARTIGLHLQTLINTKWQQRLDAEFNLPCHLEIEFETHFRRFFMPTIRGSEEGSKKRYAGLIDRDGEETVVFKGLENVRSDWTALARKFQEDLYTRIFANEPVKTYIRDLLAAIRAGQKDEQLVYARRLRKPLSSYTRSQPPHVKAARQADEINTATGKKLRYQHRTTVRYMMTLGGPQTVESVNQPLDYEHYVEKQIRPIADSILPAVGLRFEDIDNQQLGLF</sequence>
<dbReference type="Gene3D" id="3.30.420.10">
    <property type="entry name" value="Ribonuclease H-like superfamily/Ribonuclease H"/>
    <property type="match status" value="1"/>
</dbReference>
<dbReference type="GO" id="GO:0045004">
    <property type="term" value="P:DNA replication proofreading"/>
    <property type="evidence" value="ECO:0007669"/>
    <property type="project" value="TreeGrafter"/>
</dbReference>
<gene>
    <name evidence="10" type="ORF">BFC18_00190</name>
</gene>
<dbReference type="InterPro" id="IPR006134">
    <property type="entry name" value="DNA-dir_DNA_pol_B_multi_dom"/>
</dbReference>
<dbReference type="PANTHER" id="PTHR10322">
    <property type="entry name" value="DNA POLYMERASE CATALYTIC SUBUNIT"/>
    <property type="match status" value="1"/>
</dbReference>
<dbReference type="EC" id="2.7.7.7" evidence="7"/>
<dbReference type="GO" id="GO:0000166">
    <property type="term" value="F:nucleotide binding"/>
    <property type="evidence" value="ECO:0007669"/>
    <property type="project" value="InterPro"/>
</dbReference>
<dbReference type="Pfam" id="PF00136">
    <property type="entry name" value="DNA_pol_B"/>
    <property type="match status" value="1"/>
</dbReference>
<dbReference type="GO" id="GO:0003887">
    <property type="term" value="F:DNA-directed DNA polymerase activity"/>
    <property type="evidence" value="ECO:0007669"/>
    <property type="project" value="UniProtKB-KW"/>
</dbReference>
<dbReference type="InterPro" id="IPR036397">
    <property type="entry name" value="RNaseH_sf"/>
</dbReference>
<keyword evidence="4 7" id="KW-0239">DNA-directed DNA polymerase</keyword>
<keyword evidence="7" id="KW-0235">DNA replication</keyword>